<dbReference type="Proteomes" id="UP001642900">
    <property type="component" value="Unassembled WGS sequence"/>
</dbReference>
<feature type="region of interest" description="Disordered" evidence="1">
    <location>
        <begin position="35"/>
        <end position="61"/>
    </location>
</feature>
<keyword evidence="2" id="KW-0732">Signal</keyword>
<dbReference type="AlphaFoldDB" id="A0A6G4WHX3"/>
<comment type="caution">
    <text evidence="3">The sequence shown here is derived from an EMBL/GenBank/DDBJ whole genome shotgun (WGS) entry which is preliminary data.</text>
</comment>
<evidence type="ECO:0000256" key="1">
    <source>
        <dbReference type="SAM" id="MobiDB-lite"/>
    </source>
</evidence>
<evidence type="ECO:0000313" key="3">
    <source>
        <dbReference type="EMBL" id="NGO54392.1"/>
    </source>
</evidence>
<proteinExistence type="predicted"/>
<dbReference type="RefSeq" id="WP_165032675.1">
    <property type="nucleotide sequence ID" value="NZ_JAAKZF010000051.1"/>
</dbReference>
<organism evidence="3 4">
    <name type="scientific">Allomesorhizobium camelthorni</name>
    <dbReference type="NCBI Taxonomy" id="475069"/>
    <lineage>
        <taxon>Bacteria</taxon>
        <taxon>Pseudomonadati</taxon>
        <taxon>Pseudomonadota</taxon>
        <taxon>Alphaproteobacteria</taxon>
        <taxon>Hyphomicrobiales</taxon>
        <taxon>Phyllobacteriaceae</taxon>
        <taxon>Allomesorhizobium</taxon>
    </lineage>
</organism>
<feature type="signal peptide" evidence="2">
    <location>
        <begin position="1"/>
        <end position="21"/>
    </location>
</feature>
<dbReference type="EMBL" id="JAAKZF010000051">
    <property type="protein sequence ID" value="NGO54392.1"/>
    <property type="molecule type" value="Genomic_DNA"/>
</dbReference>
<evidence type="ECO:0008006" key="5">
    <source>
        <dbReference type="Google" id="ProtNLM"/>
    </source>
</evidence>
<name>A0A6G4WHX3_9HYPH</name>
<keyword evidence="4" id="KW-1185">Reference proteome</keyword>
<protein>
    <recommendedName>
        <fullName evidence="5">Lipoprotein</fullName>
    </recommendedName>
</protein>
<sequence>MRRLPSMAVSLLAAAALSACTSTQDVLEPSAIAAQPPAQGDAAPLQPATTATPGASTTPTPAQSAAVAANARIQFAPIVGTSVEAATTLSQRLSTRARERGIVLARSNDPATTHVLKGYFTPLAEGKETTVIYVWDVYDPAGNRVHRITGQQKAPSGGGDGWSSVSSSTMQTIADATIDQLITWLSARTG</sequence>
<evidence type="ECO:0000256" key="2">
    <source>
        <dbReference type="SAM" id="SignalP"/>
    </source>
</evidence>
<accession>A0A6G4WHX3</accession>
<reference evidence="3 4" key="1">
    <citation type="submission" date="2020-02" db="EMBL/GenBank/DDBJ databases">
        <title>Genome sequence of strain CCNWXJ40-4.</title>
        <authorList>
            <person name="Gao J."/>
            <person name="Sun J."/>
        </authorList>
    </citation>
    <scope>NUCLEOTIDE SEQUENCE [LARGE SCALE GENOMIC DNA]</scope>
    <source>
        <strain evidence="3 4">CCNWXJ 40-4</strain>
    </source>
</reference>
<evidence type="ECO:0000313" key="4">
    <source>
        <dbReference type="Proteomes" id="UP001642900"/>
    </source>
</evidence>
<feature type="chain" id="PRO_5026260854" description="Lipoprotein" evidence="2">
    <location>
        <begin position="22"/>
        <end position="190"/>
    </location>
</feature>
<gene>
    <name evidence="3" type="ORF">G6N73_25210</name>
</gene>
<dbReference type="PROSITE" id="PS51257">
    <property type="entry name" value="PROKAR_LIPOPROTEIN"/>
    <property type="match status" value="1"/>
</dbReference>